<protein>
    <submittedName>
        <fullName evidence="1">Uncharacterized protein</fullName>
    </submittedName>
</protein>
<sequence length="54" mass="6303">MDSYQLDIIIGPADTEEFINEYFKNWEGFVNTEEYAKAKSTSLQNISSFSSEWK</sequence>
<evidence type="ECO:0000313" key="1">
    <source>
        <dbReference type="EMBL" id="GAI21876.1"/>
    </source>
</evidence>
<name>X1MV12_9ZZZZ</name>
<comment type="caution">
    <text evidence="1">The sequence shown here is derived from an EMBL/GenBank/DDBJ whole genome shotgun (WGS) entry which is preliminary data.</text>
</comment>
<reference evidence="1" key="1">
    <citation type="journal article" date="2014" name="Front. Microbiol.">
        <title>High frequency of phylogenetically diverse reductive dehalogenase-homologous genes in deep subseafloor sedimentary metagenomes.</title>
        <authorList>
            <person name="Kawai M."/>
            <person name="Futagami T."/>
            <person name="Toyoda A."/>
            <person name="Takaki Y."/>
            <person name="Nishi S."/>
            <person name="Hori S."/>
            <person name="Arai W."/>
            <person name="Tsubouchi T."/>
            <person name="Morono Y."/>
            <person name="Uchiyama I."/>
            <person name="Ito T."/>
            <person name="Fujiyama A."/>
            <person name="Inagaki F."/>
            <person name="Takami H."/>
        </authorList>
    </citation>
    <scope>NUCLEOTIDE SEQUENCE</scope>
    <source>
        <strain evidence="1">Expedition CK06-06</strain>
    </source>
</reference>
<dbReference type="AlphaFoldDB" id="X1MV12"/>
<organism evidence="1">
    <name type="scientific">marine sediment metagenome</name>
    <dbReference type="NCBI Taxonomy" id="412755"/>
    <lineage>
        <taxon>unclassified sequences</taxon>
        <taxon>metagenomes</taxon>
        <taxon>ecological metagenomes</taxon>
    </lineage>
</organism>
<accession>X1MV12</accession>
<proteinExistence type="predicted"/>
<dbReference type="EMBL" id="BARV01017311">
    <property type="protein sequence ID" value="GAI21876.1"/>
    <property type="molecule type" value="Genomic_DNA"/>
</dbReference>
<gene>
    <name evidence="1" type="ORF">S06H3_29533</name>
</gene>